<evidence type="ECO:0000256" key="2">
    <source>
        <dbReference type="ARBA" id="ARBA00022723"/>
    </source>
</evidence>
<keyword evidence="7" id="KW-0804">Transcription</keyword>
<evidence type="ECO:0000256" key="7">
    <source>
        <dbReference type="ARBA" id="ARBA00023163"/>
    </source>
</evidence>
<sequence length="110" mass="12792">MSISFGSMSEFLSDSSSEVDMTFIRSSEETVSDIQRTCKVCGDRANDYNFGVLTCESCKPFFRRNAVREEWRQSVIEYPNSMFQSSNMLQQTCSQLFQQCRREFTFLGRV</sequence>
<dbReference type="GO" id="GO:0030154">
    <property type="term" value="P:cell differentiation"/>
    <property type="evidence" value="ECO:0007669"/>
    <property type="project" value="TreeGrafter"/>
</dbReference>
<keyword evidence="5" id="KW-0805">Transcription regulation</keyword>
<keyword evidence="4" id="KW-0862">Zinc</keyword>
<evidence type="ECO:0000259" key="10">
    <source>
        <dbReference type="PROSITE" id="PS51030"/>
    </source>
</evidence>
<dbReference type="SMART" id="SM00399">
    <property type="entry name" value="ZnF_C4"/>
    <property type="match status" value="1"/>
</dbReference>
<evidence type="ECO:0000256" key="8">
    <source>
        <dbReference type="ARBA" id="ARBA00023170"/>
    </source>
</evidence>
<dbReference type="Gene3D" id="3.30.50.10">
    <property type="entry name" value="Erythroid Transcription Factor GATA-1, subunit A"/>
    <property type="match status" value="1"/>
</dbReference>
<organism evidence="11 12">
    <name type="scientific">Dictyocaulus viviparus</name>
    <name type="common">Bovine lungworm</name>
    <dbReference type="NCBI Taxonomy" id="29172"/>
    <lineage>
        <taxon>Eukaryota</taxon>
        <taxon>Metazoa</taxon>
        <taxon>Ecdysozoa</taxon>
        <taxon>Nematoda</taxon>
        <taxon>Chromadorea</taxon>
        <taxon>Rhabditida</taxon>
        <taxon>Rhabditina</taxon>
        <taxon>Rhabditomorpha</taxon>
        <taxon>Strongyloidea</taxon>
        <taxon>Metastrongylidae</taxon>
        <taxon>Dictyocaulus</taxon>
    </lineage>
</organism>
<evidence type="ECO:0000256" key="5">
    <source>
        <dbReference type="ARBA" id="ARBA00023015"/>
    </source>
</evidence>
<dbReference type="GO" id="GO:0045944">
    <property type="term" value="P:positive regulation of transcription by RNA polymerase II"/>
    <property type="evidence" value="ECO:0007669"/>
    <property type="project" value="TreeGrafter"/>
</dbReference>
<dbReference type="GO" id="GO:0004879">
    <property type="term" value="F:nuclear receptor activity"/>
    <property type="evidence" value="ECO:0007669"/>
    <property type="project" value="TreeGrafter"/>
</dbReference>
<dbReference type="Proteomes" id="UP000053766">
    <property type="component" value="Unassembled WGS sequence"/>
</dbReference>
<dbReference type="PANTHER" id="PTHR24082">
    <property type="entry name" value="NUCLEAR HORMONE RECEPTOR"/>
    <property type="match status" value="1"/>
</dbReference>
<dbReference type="PROSITE" id="PS00031">
    <property type="entry name" value="NUCLEAR_REC_DBD_1"/>
    <property type="match status" value="1"/>
</dbReference>
<dbReference type="EMBL" id="KN716967">
    <property type="protein sequence ID" value="KJH40922.1"/>
    <property type="molecule type" value="Genomic_DNA"/>
</dbReference>
<dbReference type="GO" id="GO:0000978">
    <property type="term" value="F:RNA polymerase II cis-regulatory region sequence-specific DNA binding"/>
    <property type="evidence" value="ECO:0007669"/>
    <property type="project" value="TreeGrafter"/>
</dbReference>
<dbReference type="PANTHER" id="PTHR24082:SF283">
    <property type="entry name" value="NUCLEAR HORMONE RECEPTOR HR96"/>
    <property type="match status" value="1"/>
</dbReference>
<protein>
    <submittedName>
        <fullName evidence="11">Zinc finger, C4 type</fullName>
    </submittedName>
</protein>
<dbReference type="GO" id="GO:0008270">
    <property type="term" value="F:zinc ion binding"/>
    <property type="evidence" value="ECO:0007669"/>
    <property type="project" value="UniProtKB-KW"/>
</dbReference>
<evidence type="ECO:0000313" key="11">
    <source>
        <dbReference type="EMBL" id="KJH40922.1"/>
    </source>
</evidence>
<dbReference type="PROSITE" id="PS51030">
    <property type="entry name" value="NUCLEAR_REC_DBD_2"/>
    <property type="match status" value="1"/>
</dbReference>
<accession>A0A0D8XAX5</accession>
<dbReference type="OrthoDB" id="6355676at2759"/>
<reference evidence="12" key="2">
    <citation type="journal article" date="2016" name="Sci. Rep.">
        <title>Dictyocaulus viviparus genome, variome and transcriptome elucidate lungworm biology and support future intervention.</title>
        <authorList>
            <person name="McNulty S.N."/>
            <person name="Strube C."/>
            <person name="Rosa B.A."/>
            <person name="Martin J.C."/>
            <person name="Tyagi R."/>
            <person name="Choi Y.J."/>
            <person name="Wang Q."/>
            <person name="Hallsworth Pepin K."/>
            <person name="Zhang X."/>
            <person name="Ozersky P."/>
            <person name="Wilson R.K."/>
            <person name="Sternberg P.W."/>
            <person name="Gasser R.B."/>
            <person name="Mitreva M."/>
        </authorList>
    </citation>
    <scope>NUCLEOTIDE SEQUENCE [LARGE SCALE GENOMIC DNA]</scope>
    <source>
        <strain evidence="12">HannoverDv2000</strain>
    </source>
</reference>
<evidence type="ECO:0000313" key="12">
    <source>
        <dbReference type="Proteomes" id="UP000053766"/>
    </source>
</evidence>
<proteinExistence type="inferred from homology"/>
<keyword evidence="8" id="KW-0675">Receptor</keyword>
<dbReference type="InterPro" id="IPR001628">
    <property type="entry name" value="Znf_hrmn_rcpt"/>
</dbReference>
<dbReference type="PRINTS" id="PR00047">
    <property type="entry name" value="STROIDFINGER"/>
</dbReference>
<dbReference type="SUPFAM" id="SSF57716">
    <property type="entry name" value="Glucocorticoid receptor-like (DNA-binding domain)"/>
    <property type="match status" value="1"/>
</dbReference>
<evidence type="ECO:0000256" key="9">
    <source>
        <dbReference type="ARBA" id="ARBA00023242"/>
    </source>
</evidence>
<evidence type="ECO:0000256" key="1">
    <source>
        <dbReference type="ARBA" id="ARBA00005993"/>
    </source>
</evidence>
<keyword evidence="3" id="KW-0863">Zinc-finger</keyword>
<evidence type="ECO:0000256" key="3">
    <source>
        <dbReference type="ARBA" id="ARBA00022771"/>
    </source>
</evidence>
<evidence type="ECO:0000256" key="4">
    <source>
        <dbReference type="ARBA" id="ARBA00022833"/>
    </source>
</evidence>
<keyword evidence="12" id="KW-1185">Reference proteome</keyword>
<keyword evidence="2" id="KW-0479">Metal-binding</keyword>
<dbReference type="InterPro" id="IPR050234">
    <property type="entry name" value="Nuclear_hormone_rcpt_NR1"/>
</dbReference>
<feature type="domain" description="Nuclear receptor" evidence="10">
    <location>
        <begin position="35"/>
        <end position="110"/>
    </location>
</feature>
<dbReference type="AlphaFoldDB" id="A0A0D8XAX5"/>
<comment type="similarity">
    <text evidence="1">Belongs to the nuclear hormone receptor family.</text>
</comment>
<reference evidence="11 12" key="1">
    <citation type="submission" date="2013-11" db="EMBL/GenBank/DDBJ databases">
        <title>Draft genome of the bovine lungworm Dictyocaulus viviparus.</title>
        <authorList>
            <person name="Mitreva M."/>
        </authorList>
    </citation>
    <scope>NUCLEOTIDE SEQUENCE [LARGE SCALE GENOMIC DNA]</scope>
    <source>
        <strain evidence="11 12">HannoverDv2000</strain>
    </source>
</reference>
<dbReference type="InterPro" id="IPR013088">
    <property type="entry name" value="Znf_NHR/GATA"/>
</dbReference>
<name>A0A0D8XAX5_DICVI</name>
<keyword evidence="9" id="KW-0539">Nucleus</keyword>
<gene>
    <name evidence="11" type="ORF">DICVIV_13114</name>
</gene>
<evidence type="ECO:0000256" key="6">
    <source>
        <dbReference type="ARBA" id="ARBA00023125"/>
    </source>
</evidence>
<keyword evidence="6" id="KW-0238">DNA-binding</keyword>
<dbReference type="GO" id="GO:0000122">
    <property type="term" value="P:negative regulation of transcription by RNA polymerase II"/>
    <property type="evidence" value="ECO:0007669"/>
    <property type="project" value="TreeGrafter"/>
</dbReference>
<dbReference type="Pfam" id="PF00105">
    <property type="entry name" value="zf-C4"/>
    <property type="match status" value="1"/>
</dbReference>